<dbReference type="RefSeq" id="WP_187794085.1">
    <property type="nucleotide sequence ID" value="NZ_JACOQL010000004.1"/>
</dbReference>
<dbReference type="GO" id="GO:0005886">
    <property type="term" value="C:plasma membrane"/>
    <property type="evidence" value="ECO:0007669"/>
    <property type="project" value="UniProtKB-SubCell"/>
</dbReference>
<sequence>MGRLLIVAAVAAVFLLDLAVGRIWLSLDDMWQVARHGPGAEHWILVYELRLPRIATAVGAGAAFGLAGGICQSLFRNPLAAPEMLGVTAGASLGAVGLVLAGFQGAVVGLGAGCGAILAVVLLLILAGGAPAVTRLILTGVGISLTASALTGLLLSRADDALAGDAMLWLTGSLNGRHWPQARLIWGALLPLLLLSVAGARWLDRLELGDDLAQSLGVPVRMARMVLILLAAALIAAAVSVTGPVGFVGLMAGPIARSLSRHSGPDLIGAALVGALIMVLADLMVTLTAFRVLLPVGIFTGLLGAPWLIWLLWRDTSERRVM</sequence>
<keyword evidence="10" id="KW-1185">Reference proteome</keyword>
<dbReference type="CDD" id="cd06550">
    <property type="entry name" value="TM_ABC_iron-siderophores_like"/>
    <property type="match status" value="1"/>
</dbReference>
<feature type="transmembrane region" description="Helical" evidence="8">
    <location>
        <begin position="292"/>
        <end position="313"/>
    </location>
</feature>
<evidence type="ECO:0000256" key="3">
    <source>
        <dbReference type="ARBA" id="ARBA00022448"/>
    </source>
</evidence>
<feature type="transmembrane region" description="Helical" evidence="8">
    <location>
        <begin position="109"/>
        <end position="129"/>
    </location>
</feature>
<feature type="transmembrane region" description="Helical" evidence="8">
    <location>
        <begin position="225"/>
        <end position="247"/>
    </location>
</feature>
<evidence type="ECO:0000313" key="10">
    <source>
        <dbReference type="Proteomes" id="UP000608594"/>
    </source>
</evidence>
<evidence type="ECO:0000256" key="5">
    <source>
        <dbReference type="ARBA" id="ARBA00022692"/>
    </source>
</evidence>
<evidence type="ECO:0000256" key="1">
    <source>
        <dbReference type="ARBA" id="ARBA00004651"/>
    </source>
</evidence>
<organism evidence="9 10">
    <name type="scientific">Paracoccus amoyensis</name>
    <dbReference type="NCBI Taxonomy" id="2760093"/>
    <lineage>
        <taxon>Bacteria</taxon>
        <taxon>Pseudomonadati</taxon>
        <taxon>Pseudomonadota</taxon>
        <taxon>Alphaproteobacteria</taxon>
        <taxon>Rhodobacterales</taxon>
        <taxon>Paracoccaceae</taxon>
        <taxon>Paracoccus</taxon>
    </lineage>
</organism>
<feature type="transmembrane region" description="Helical" evidence="8">
    <location>
        <begin position="84"/>
        <end position="103"/>
    </location>
</feature>
<protein>
    <submittedName>
        <fullName evidence="9">Iron ABC transporter permease</fullName>
    </submittedName>
</protein>
<evidence type="ECO:0000256" key="4">
    <source>
        <dbReference type="ARBA" id="ARBA00022475"/>
    </source>
</evidence>
<name>A0A926JD35_9RHOB</name>
<feature type="transmembrane region" description="Helical" evidence="8">
    <location>
        <begin position="267"/>
        <end position="285"/>
    </location>
</feature>
<keyword evidence="3" id="KW-0813">Transport</keyword>
<evidence type="ECO:0000256" key="6">
    <source>
        <dbReference type="ARBA" id="ARBA00022989"/>
    </source>
</evidence>
<evidence type="ECO:0000256" key="8">
    <source>
        <dbReference type="SAM" id="Phobius"/>
    </source>
</evidence>
<dbReference type="Gene3D" id="1.10.3470.10">
    <property type="entry name" value="ABC transporter involved in vitamin B12 uptake, BtuC"/>
    <property type="match status" value="1"/>
</dbReference>
<dbReference type="EMBL" id="JACOQL010000004">
    <property type="protein sequence ID" value="MBC9247585.1"/>
    <property type="molecule type" value="Genomic_DNA"/>
</dbReference>
<dbReference type="InterPro" id="IPR037294">
    <property type="entry name" value="ABC_BtuC-like"/>
</dbReference>
<keyword evidence="7 8" id="KW-0472">Membrane</keyword>
<feature type="transmembrane region" description="Helical" evidence="8">
    <location>
        <begin position="54"/>
        <end position="75"/>
    </location>
</feature>
<gene>
    <name evidence="9" type="ORF">H4P12_12920</name>
</gene>
<proteinExistence type="inferred from homology"/>
<keyword evidence="6 8" id="KW-1133">Transmembrane helix</keyword>
<dbReference type="SUPFAM" id="SSF81345">
    <property type="entry name" value="ABC transporter involved in vitamin B12 uptake, BtuC"/>
    <property type="match status" value="1"/>
</dbReference>
<dbReference type="Proteomes" id="UP000608594">
    <property type="component" value="Unassembled WGS sequence"/>
</dbReference>
<evidence type="ECO:0000313" key="9">
    <source>
        <dbReference type="EMBL" id="MBC9247585.1"/>
    </source>
</evidence>
<dbReference type="PANTHER" id="PTHR30472">
    <property type="entry name" value="FERRIC ENTEROBACTIN TRANSPORT SYSTEM PERMEASE PROTEIN"/>
    <property type="match status" value="1"/>
</dbReference>
<evidence type="ECO:0000256" key="2">
    <source>
        <dbReference type="ARBA" id="ARBA00007935"/>
    </source>
</evidence>
<comment type="subcellular location">
    <subcellularLocation>
        <location evidence="1">Cell membrane</location>
        <topology evidence="1">Multi-pass membrane protein</topology>
    </subcellularLocation>
</comment>
<dbReference type="Pfam" id="PF01032">
    <property type="entry name" value="FecCD"/>
    <property type="match status" value="1"/>
</dbReference>
<comment type="caution">
    <text evidence="9">The sequence shown here is derived from an EMBL/GenBank/DDBJ whole genome shotgun (WGS) entry which is preliminary data.</text>
</comment>
<dbReference type="GO" id="GO:0022857">
    <property type="term" value="F:transmembrane transporter activity"/>
    <property type="evidence" value="ECO:0007669"/>
    <property type="project" value="InterPro"/>
</dbReference>
<feature type="transmembrane region" description="Helical" evidence="8">
    <location>
        <begin position="184"/>
        <end position="204"/>
    </location>
</feature>
<feature type="transmembrane region" description="Helical" evidence="8">
    <location>
        <begin position="136"/>
        <end position="155"/>
    </location>
</feature>
<accession>A0A926JD35</accession>
<keyword evidence="5 8" id="KW-0812">Transmembrane</keyword>
<evidence type="ECO:0000256" key="7">
    <source>
        <dbReference type="ARBA" id="ARBA00023136"/>
    </source>
</evidence>
<dbReference type="AlphaFoldDB" id="A0A926JD35"/>
<dbReference type="InterPro" id="IPR000522">
    <property type="entry name" value="ABC_transptr_permease_BtuC"/>
</dbReference>
<dbReference type="PANTHER" id="PTHR30472:SF24">
    <property type="entry name" value="FERRIC ENTEROBACTIN TRANSPORT SYSTEM PERMEASE PROTEIN FEPG"/>
    <property type="match status" value="1"/>
</dbReference>
<reference evidence="9" key="1">
    <citation type="submission" date="2020-08" db="EMBL/GenBank/DDBJ databases">
        <title>Paracoccus amoyensis sp. nov., isolated from the surface seawater at coast of Xiamen, Fujian.</title>
        <authorList>
            <person name="Lyu L."/>
        </authorList>
    </citation>
    <scope>NUCLEOTIDE SEQUENCE</scope>
    <source>
        <strain evidence="9">11-3</strain>
    </source>
</reference>
<comment type="similarity">
    <text evidence="2">Belongs to the binding-protein-dependent transport system permease family. FecCD subfamily.</text>
</comment>
<keyword evidence="4" id="KW-1003">Cell membrane</keyword>
<dbReference type="GO" id="GO:0033214">
    <property type="term" value="P:siderophore-iron import into cell"/>
    <property type="evidence" value="ECO:0007669"/>
    <property type="project" value="TreeGrafter"/>
</dbReference>